<dbReference type="GO" id="GO:0008654">
    <property type="term" value="P:phospholipid biosynthetic process"/>
    <property type="evidence" value="ECO:0007669"/>
    <property type="project" value="TreeGrafter"/>
</dbReference>
<organism evidence="10 11">
    <name type="scientific">Cyprinus carpio</name>
    <name type="common">Common carp</name>
    <dbReference type="NCBI Taxonomy" id="7962"/>
    <lineage>
        <taxon>Eukaryota</taxon>
        <taxon>Metazoa</taxon>
        <taxon>Chordata</taxon>
        <taxon>Craniata</taxon>
        <taxon>Vertebrata</taxon>
        <taxon>Euteleostomi</taxon>
        <taxon>Actinopterygii</taxon>
        <taxon>Neopterygii</taxon>
        <taxon>Teleostei</taxon>
        <taxon>Ostariophysi</taxon>
        <taxon>Cypriniformes</taxon>
        <taxon>Cyprinidae</taxon>
        <taxon>Cyprininae</taxon>
        <taxon>Cyprinus</taxon>
    </lineage>
</organism>
<protein>
    <submittedName>
        <fullName evidence="10">Fat storage inducing transmembrane protein 2</fullName>
    </submittedName>
</protein>
<proteinExistence type="inferred from homology"/>
<evidence type="ECO:0000256" key="2">
    <source>
        <dbReference type="ARBA" id="ARBA00022692"/>
    </source>
</evidence>
<evidence type="ECO:0000256" key="4">
    <source>
        <dbReference type="ARBA" id="ARBA00022824"/>
    </source>
</evidence>
<dbReference type="Proteomes" id="UP000694427">
    <property type="component" value="Unplaced"/>
</dbReference>
<feature type="transmembrane region" description="Helical" evidence="8">
    <location>
        <begin position="180"/>
        <end position="199"/>
    </location>
</feature>
<evidence type="ECO:0000256" key="5">
    <source>
        <dbReference type="ARBA" id="ARBA00022989"/>
    </source>
</evidence>
<feature type="chain" id="PRO_5044675369" evidence="9">
    <location>
        <begin position="27"/>
        <end position="279"/>
    </location>
</feature>
<accession>A0A8C1IZR8</accession>
<reference evidence="10" key="1">
    <citation type="submission" date="2025-05" db="UniProtKB">
        <authorList>
            <consortium name="Ensembl"/>
        </authorList>
    </citation>
    <scope>IDENTIFICATION</scope>
</reference>
<dbReference type="GO" id="GO:0034389">
    <property type="term" value="P:lipid droplet organization"/>
    <property type="evidence" value="ECO:0007669"/>
    <property type="project" value="InterPro"/>
</dbReference>
<name>A0A8C1IZR8_CYPCA</name>
<keyword evidence="5 8" id="KW-1133">Transmembrane helix</keyword>
<evidence type="ECO:0000256" key="1">
    <source>
        <dbReference type="ARBA" id="ARBA00004477"/>
    </source>
</evidence>
<dbReference type="GO" id="GO:0010945">
    <property type="term" value="F:coenzyme A diphosphatase activity"/>
    <property type="evidence" value="ECO:0007669"/>
    <property type="project" value="InterPro"/>
</dbReference>
<evidence type="ECO:0000256" key="8">
    <source>
        <dbReference type="SAM" id="Phobius"/>
    </source>
</evidence>
<keyword evidence="9" id="KW-0732">Signal</keyword>
<dbReference type="PANTHER" id="PTHR23129:SF1">
    <property type="entry name" value="ACYL-COENZYME A DIPHOSPHATASE FITM2"/>
    <property type="match status" value="1"/>
</dbReference>
<dbReference type="GO" id="GO:0005789">
    <property type="term" value="C:endoplasmic reticulum membrane"/>
    <property type="evidence" value="ECO:0007669"/>
    <property type="project" value="UniProtKB-SubCell"/>
</dbReference>
<comment type="subcellular location">
    <subcellularLocation>
        <location evidence="1">Endoplasmic reticulum membrane</location>
        <topology evidence="1">Multi-pass membrane protein</topology>
    </subcellularLocation>
</comment>
<feature type="transmembrane region" description="Helical" evidence="8">
    <location>
        <begin position="87"/>
        <end position="110"/>
    </location>
</feature>
<feature type="transmembrane region" description="Helical" evidence="8">
    <location>
        <begin position="211"/>
        <end position="239"/>
    </location>
</feature>
<keyword evidence="7 8" id="KW-0472">Membrane</keyword>
<keyword evidence="11" id="KW-1185">Reference proteome</keyword>
<evidence type="ECO:0000256" key="6">
    <source>
        <dbReference type="ARBA" id="ARBA00023098"/>
    </source>
</evidence>
<dbReference type="Pfam" id="PF10261">
    <property type="entry name" value="FIT"/>
    <property type="match status" value="2"/>
</dbReference>
<keyword evidence="6" id="KW-0443">Lipid metabolism</keyword>
<feature type="signal peptide" evidence="9">
    <location>
        <begin position="1"/>
        <end position="26"/>
    </location>
</feature>
<gene>
    <name evidence="10" type="primary">LOC109046126</name>
</gene>
<keyword evidence="4" id="KW-0256">Endoplasmic reticulum</keyword>
<dbReference type="PANTHER" id="PTHR23129">
    <property type="entry name" value="ACYL-COENZYME A DIPHOSPHATASE FITM2"/>
    <property type="match status" value="1"/>
</dbReference>
<dbReference type="InterPro" id="IPR046401">
    <property type="entry name" value="FITM1/2"/>
</dbReference>
<sequence length="279" mass="32191">MNINDQPFTRVGFVVAWWLLFPHSDTQSNMAAVGSVVNTLTSLWRQQCARTCLPHLFVCISFTGSILKETGLVTESYFSNSKNVLNLYFVKVSWGWTIVLLLPFISYSNLYNRSYTFVLRRLTSLLVATLIWYTCTWAFFYIEDITGSCYESDTKQVIFGDITTKAACRKEGFIWEGFDISGHSFILAYSSLVIVEEMVPMLHIPQSYRKIFLDCLYIALNAIVAIWIWMFLCTSVYFHDFIDKVLGTLCGILGWYLTYVFWYPMPFSPGLPPQQKQHA</sequence>
<evidence type="ECO:0000256" key="7">
    <source>
        <dbReference type="ARBA" id="ARBA00023136"/>
    </source>
</evidence>
<keyword evidence="2 8" id="KW-0812">Transmembrane</keyword>
<keyword evidence="3" id="KW-0378">Hydrolase</keyword>
<dbReference type="Ensembl" id="ENSCCRT00015020873.1">
    <property type="protein sequence ID" value="ENSCCRP00015020140.1"/>
    <property type="gene ID" value="ENSCCRG00015008752.1"/>
</dbReference>
<dbReference type="Ensembl" id="ENSCCRT00010027506.1">
    <property type="protein sequence ID" value="ENSCCRP00010025078.1"/>
    <property type="gene ID" value="ENSCCRG00010010806.1"/>
</dbReference>
<feature type="transmembrane region" description="Helical" evidence="8">
    <location>
        <begin position="245"/>
        <end position="263"/>
    </location>
</feature>
<evidence type="ECO:0000256" key="9">
    <source>
        <dbReference type="SAM" id="SignalP"/>
    </source>
</evidence>
<dbReference type="OMA" id="TYRFWYL"/>
<dbReference type="Proteomes" id="UP000694700">
    <property type="component" value="Unplaced"/>
</dbReference>
<feature type="transmembrane region" description="Helical" evidence="8">
    <location>
        <begin position="122"/>
        <end position="142"/>
    </location>
</feature>
<dbReference type="HAMAP" id="MF_03230">
    <property type="entry name" value="FITM2"/>
    <property type="match status" value="1"/>
</dbReference>
<evidence type="ECO:0000313" key="11">
    <source>
        <dbReference type="Proteomes" id="UP000694427"/>
    </source>
</evidence>
<evidence type="ECO:0000313" key="10">
    <source>
        <dbReference type="Ensembl" id="ENSCCRP00010025078.1"/>
    </source>
</evidence>
<dbReference type="GO" id="GO:0019915">
    <property type="term" value="P:lipid storage"/>
    <property type="evidence" value="ECO:0007669"/>
    <property type="project" value="InterPro"/>
</dbReference>
<dbReference type="AlphaFoldDB" id="A0A8C1IZR8"/>
<dbReference type="InterPro" id="IPR019388">
    <property type="entry name" value="FIT"/>
</dbReference>
<evidence type="ECO:0000256" key="3">
    <source>
        <dbReference type="ARBA" id="ARBA00022801"/>
    </source>
</evidence>